<dbReference type="Proteomes" id="UP001634393">
    <property type="component" value="Unassembled WGS sequence"/>
</dbReference>
<dbReference type="InterPro" id="IPR008999">
    <property type="entry name" value="Actin-crosslinking"/>
</dbReference>
<evidence type="ECO:0000313" key="2">
    <source>
        <dbReference type="EMBL" id="KAL3844802.1"/>
    </source>
</evidence>
<protein>
    <recommendedName>
        <fullName evidence="1">DUF569 domain-containing protein</fullName>
    </recommendedName>
</protein>
<comment type="caution">
    <text evidence="2">The sequence shown here is derived from an EMBL/GenBank/DDBJ whole genome shotgun (WGS) entry which is preliminary data.</text>
</comment>
<proteinExistence type="predicted"/>
<organism evidence="2 3">
    <name type="scientific">Penstemon smallii</name>
    <dbReference type="NCBI Taxonomy" id="265156"/>
    <lineage>
        <taxon>Eukaryota</taxon>
        <taxon>Viridiplantae</taxon>
        <taxon>Streptophyta</taxon>
        <taxon>Embryophyta</taxon>
        <taxon>Tracheophyta</taxon>
        <taxon>Spermatophyta</taxon>
        <taxon>Magnoliopsida</taxon>
        <taxon>eudicotyledons</taxon>
        <taxon>Gunneridae</taxon>
        <taxon>Pentapetalae</taxon>
        <taxon>asterids</taxon>
        <taxon>lamiids</taxon>
        <taxon>Lamiales</taxon>
        <taxon>Plantaginaceae</taxon>
        <taxon>Cheloneae</taxon>
        <taxon>Penstemon</taxon>
    </lineage>
</organism>
<keyword evidence="3" id="KW-1185">Reference proteome</keyword>
<accession>A0ABD3U5U5</accession>
<dbReference type="AlphaFoldDB" id="A0ABD3U5U5"/>
<evidence type="ECO:0000313" key="3">
    <source>
        <dbReference type="Proteomes" id="UP001634393"/>
    </source>
</evidence>
<dbReference type="Pfam" id="PF04601">
    <property type="entry name" value="DUF569"/>
    <property type="match status" value="1"/>
</dbReference>
<dbReference type="PANTHER" id="PTHR31205">
    <property type="entry name" value="ACTIN CROSS-LINKING PROTEIN (DUF569)"/>
    <property type="match status" value="1"/>
</dbReference>
<dbReference type="CDD" id="cd23340">
    <property type="entry name" value="beta-trefoil_FSCN_ACP-like"/>
    <property type="match status" value="1"/>
</dbReference>
<dbReference type="EMBL" id="JBJXBP010000002">
    <property type="protein sequence ID" value="KAL3844802.1"/>
    <property type="molecule type" value="Genomic_DNA"/>
</dbReference>
<dbReference type="SUPFAM" id="SSF50405">
    <property type="entry name" value="Actin-crosslinking proteins"/>
    <property type="match status" value="1"/>
</dbReference>
<dbReference type="Gene3D" id="2.80.10.50">
    <property type="match status" value="1"/>
</dbReference>
<gene>
    <name evidence="2" type="ORF">ACJIZ3_002205</name>
</gene>
<feature type="domain" description="DUF569" evidence="1">
    <location>
        <begin position="1"/>
        <end position="141"/>
    </location>
</feature>
<reference evidence="2 3" key="1">
    <citation type="submission" date="2024-12" db="EMBL/GenBank/DDBJ databases">
        <title>The unique morphological basis and parallel evolutionary history of personate flowers in Penstemon.</title>
        <authorList>
            <person name="Depatie T.H."/>
            <person name="Wessinger C.A."/>
        </authorList>
    </citation>
    <scope>NUCLEOTIDE SEQUENCE [LARGE SCALE GENOMIC DNA]</scope>
    <source>
        <strain evidence="2">WTNN_2</strain>
        <tissue evidence="2">Leaf</tissue>
    </source>
</reference>
<dbReference type="FunFam" id="2.80.10.50:FF:000067">
    <property type="entry name" value="BnaC05g19630D protein"/>
    <property type="match status" value="1"/>
</dbReference>
<sequence>MDLFLKAKSVRLRSYDDKYLVADEDRETISQDRNGPAKNTLWTVEFVEGEDYIRLKSCFGTYLTASNIPFLPGVTGKKVVQTRPSECNPTTQWEPLRDGMQVRLKSLRGNFLRPNGGLPPWRNSVTHDIPHRNKTHSKILWDVEVVEKRTVHRKTQSDMIFRRTKSASASMKKQISTSMPSFFRTIFPISQIRPSDDKFNSTASPFFKPMTDSGFHT</sequence>
<dbReference type="PANTHER" id="PTHR31205:SF77">
    <property type="entry name" value="CROSS-LINKING PROTEIN, PUTATIVE (DUF569)-RELATED"/>
    <property type="match status" value="1"/>
</dbReference>
<dbReference type="InterPro" id="IPR007679">
    <property type="entry name" value="DUF569"/>
</dbReference>
<evidence type="ECO:0000259" key="1">
    <source>
        <dbReference type="Pfam" id="PF04601"/>
    </source>
</evidence>
<name>A0ABD3U5U5_9LAMI</name>